<sequence>MAPIPDMRGFVPGPTSRGTINILWSCVSTLFICIWTSVHPDIRFHFDMTPKNLTMQKLFLAISMLLMPEMMLVRVVTEHIEARWIARQFNSQFPAGSWTLADAYYVTMNGYVFKNEAIGHEDLLKLMQEGQIDPVTSDELSIRDRSKADSLAKLISCCQILWLVIQCLARAIEHLPMSTLELGTVGTAFMAVIAYGFQWHKPKDILRPTVLSAFYRFNILQPRNGKRGDVRVADASQSETGLLRGDEDGDGDGGEHRGHEGQVEKAKTDFLWALSPSFIPFRALYSSGSLARYARLIPPSMPSYGPGLDVHRSSSLTGGCLRDGSVDNVPSTYLMRYNVILILKLP</sequence>
<evidence type="ECO:0000256" key="1">
    <source>
        <dbReference type="SAM" id="MobiDB-lite"/>
    </source>
</evidence>
<name>A0A4Y9YWG9_9AGAM</name>
<feature type="transmembrane region" description="Helical" evidence="2">
    <location>
        <begin position="151"/>
        <end position="172"/>
    </location>
</feature>
<accession>A0A4Y9YWG9</accession>
<dbReference type="PANTHER" id="PTHR35043">
    <property type="entry name" value="TRANSCRIPTION FACTOR DOMAIN-CONTAINING PROTEIN"/>
    <property type="match status" value="1"/>
</dbReference>
<dbReference type="OrthoDB" id="9451547at2759"/>
<organism evidence="3 4">
    <name type="scientific">Dentipellis fragilis</name>
    <dbReference type="NCBI Taxonomy" id="205917"/>
    <lineage>
        <taxon>Eukaryota</taxon>
        <taxon>Fungi</taxon>
        <taxon>Dikarya</taxon>
        <taxon>Basidiomycota</taxon>
        <taxon>Agaricomycotina</taxon>
        <taxon>Agaricomycetes</taxon>
        <taxon>Russulales</taxon>
        <taxon>Hericiaceae</taxon>
        <taxon>Dentipellis</taxon>
    </lineage>
</organism>
<gene>
    <name evidence="3" type="ORF">EVG20_g4532</name>
</gene>
<feature type="compositionally biased region" description="Basic and acidic residues" evidence="1">
    <location>
        <begin position="253"/>
        <end position="262"/>
    </location>
</feature>
<evidence type="ECO:0000313" key="4">
    <source>
        <dbReference type="Proteomes" id="UP000298327"/>
    </source>
</evidence>
<dbReference type="Proteomes" id="UP000298327">
    <property type="component" value="Unassembled WGS sequence"/>
</dbReference>
<proteinExistence type="predicted"/>
<keyword evidence="2" id="KW-0472">Membrane</keyword>
<dbReference type="AlphaFoldDB" id="A0A4Y9YWG9"/>
<keyword evidence="2" id="KW-0812">Transmembrane</keyword>
<feature type="region of interest" description="Disordered" evidence="1">
    <location>
        <begin position="228"/>
        <end position="262"/>
    </location>
</feature>
<keyword evidence="2" id="KW-1133">Transmembrane helix</keyword>
<dbReference type="EMBL" id="SEOQ01000237">
    <property type="protein sequence ID" value="TFY66562.1"/>
    <property type="molecule type" value="Genomic_DNA"/>
</dbReference>
<feature type="transmembrane region" description="Helical" evidence="2">
    <location>
        <begin position="20"/>
        <end position="38"/>
    </location>
</feature>
<evidence type="ECO:0000256" key="2">
    <source>
        <dbReference type="SAM" id="Phobius"/>
    </source>
</evidence>
<reference evidence="3 4" key="1">
    <citation type="submission" date="2019-02" db="EMBL/GenBank/DDBJ databases">
        <title>Genome sequencing of the rare red list fungi Dentipellis fragilis.</title>
        <authorList>
            <person name="Buettner E."/>
            <person name="Kellner H."/>
        </authorList>
    </citation>
    <scope>NUCLEOTIDE SEQUENCE [LARGE SCALE GENOMIC DNA]</scope>
    <source>
        <strain evidence="3 4">DSM 105465</strain>
    </source>
</reference>
<comment type="caution">
    <text evidence="3">The sequence shown here is derived from an EMBL/GenBank/DDBJ whole genome shotgun (WGS) entry which is preliminary data.</text>
</comment>
<keyword evidence="4" id="KW-1185">Reference proteome</keyword>
<feature type="transmembrane region" description="Helical" evidence="2">
    <location>
        <begin position="178"/>
        <end position="197"/>
    </location>
</feature>
<protein>
    <submittedName>
        <fullName evidence="3">Uncharacterized protein</fullName>
    </submittedName>
</protein>
<feature type="transmembrane region" description="Helical" evidence="2">
    <location>
        <begin position="58"/>
        <end position="77"/>
    </location>
</feature>
<dbReference type="PANTHER" id="PTHR35043:SF7">
    <property type="entry name" value="TRANSCRIPTION FACTOR DOMAIN-CONTAINING PROTEIN"/>
    <property type="match status" value="1"/>
</dbReference>
<dbReference type="STRING" id="205917.A0A4Y9YWG9"/>
<evidence type="ECO:0000313" key="3">
    <source>
        <dbReference type="EMBL" id="TFY66562.1"/>
    </source>
</evidence>